<dbReference type="GO" id="GO:0008270">
    <property type="term" value="F:zinc ion binding"/>
    <property type="evidence" value="ECO:0007669"/>
    <property type="project" value="UniProtKB-KW"/>
</dbReference>
<reference evidence="14" key="1">
    <citation type="submission" date="2019-08" db="EMBL/GenBank/DDBJ databases">
        <title>The improved chromosome-level genome for the pearl oyster Pinctada fucata martensii using PacBio sequencing and Hi-C.</title>
        <authorList>
            <person name="Zheng Z."/>
        </authorList>
    </citation>
    <scope>NUCLEOTIDE SEQUENCE</scope>
    <source>
        <strain evidence="14">ZZ-2019</strain>
        <tissue evidence="14">Adductor muscle</tissue>
    </source>
</reference>
<dbReference type="InterPro" id="IPR035441">
    <property type="entry name" value="TFIIS/LEDGF_dom_sf"/>
</dbReference>
<feature type="compositionally biased region" description="Pro residues" evidence="11">
    <location>
        <begin position="846"/>
        <end position="867"/>
    </location>
</feature>
<feature type="region of interest" description="Disordered" evidence="11">
    <location>
        <begin position="838"/>
        <end position="945"/>
    </location>
</feature>
<evidence type="ECO:0000256" key="4">
    <source>
        <dbReference type="ARBA" id="ARBA00022454"/>
    </source>
</evidence>
<keyword evidence="4" id="KW-0158">Chromosome</keyword>
<dbReference type="SUPFAM" id="SSF47676">
    <property type="entry name" value="Conserved domain common to transcription factors TFIIS, elongin A, CRSP70"/>
    <property type="match status" value="1"/>
</dbReference>
<dbReference type="GO" id="GO:0005634">
    <property type="term" value="C:nucleus"/>
    <property type="evidence" value="ECO:0007669"/>
    <property type="project" value="UniProtKB-SubCell"/>
</dbReference>
<keyword evidence="8 9" id="KW-0539">Nucleus</keyword>
<keyword evidence="7 10" id="KW-0862">Zinc</keyword>
<dbReference type="CDD" id="cd00183">
    <property type="entry name" value="TFIIS_I"/>
    <property type="match status" value="1"/>
</dbReference>
<dbReference type="SMART" id="SM00509">
    <property type="entry name" value="TFS2N"/>
    <property type="match status" value="1"/>
</dbReference>
<feature type="zinc finger region" description="C3H1-type" evidence="10">
    <location>
        <begin position="942"/>
        <end position="969"/>
    </location>
</feature>
<dbReference type="SMART" id="SM00356">
    <property type="entry name" value="ZnF_C3H1"/>
    <property type="match status" value="1"/>
</dbReference>
<evidence type="ECO:0000256" key="6">
    <source>
        <dbReference type="ARBA" id="ARBA00022771"/>
    </source>
</evidence>
<dbReference type="InterPro" id="IPR041367">
    <property type="entry name" value="Znf-CCCH_4"/>
</dbReference>
<dbReference type="EMBL" id="VSWD01000011">
    <property type="protein sequence ID" value="KAK3087031.1"/>
    <property type="molecule type" value="Genomic_DNA"/>
</dbReference>
<accession>A0AA88XKI2</accession>
<comment type="caution">
    <text evidence="14">The sequence shown here is derived from an EMBL/GenBank/DDBJ whole genome shotgun (WGS) entry which is preliminary data.</text>
</comment>
<keyword evidence="6 10" id="KW-0863">Zinc-finger</keyword>
<evidence type="ECO:0000256" key="5">
    <source>
        <dbReference type="ARBA" id="ARBA00022723"/>
    </source>
</evidence>
<evidence type="ECO:0000256" key="7">
    <source>
        <dbReference type="ARBA" id="ARBA00022833"/>
    </source>
</evidence>
<evidence type="ECO:0000259" key="13">
    <source>
        <dbReference type="PROSITE" id="PS51319"/>
    </source>
</evidence>
<comment type="subcellular location">
    <subcellularLocation>
        <location evidence="2">Chromosome</location>
    </subcellularLocation>
    <subcellularLocation>
        <location evidence="1 9">Nucleus</location>
    </subcellularLocation>
</comment>
<feature type="compositionally biased region" description="Pro residues" evidence="11">
    <location>
        <begin position="903"/>
        <end position="918"/>
    </location>
</feature>
<evidence type="ECO:0000259" key="12">
    <source>
        <dbReference type="PROSITE" id="PS50103"/>
    </source>
</evidence>
<feature type="region of interest" description="Disordered" evidence="11">
    <location>
        <begin position="169"/>
        <end position="557"/>
    </location>
</feature>
<evidence type="ECO:0000256" key="2">
    <source>
        <dbReference type="ARBA" id="ARBA00004286"/>
    </source>
</evidence>
<feature type="domain" description="TFIIS N-terminal" evidence="13">
    <location>
        <begin position="100"/>
        <end position="173"/>
    </location>
</feature>
<evidence type="ECO:0000256" key="3">
    <source>
        <dbReference type="ARBA" id="ARBA00022330"/>
    </source>
</evidence>
<feature type="compositionally biased region" description="Gly residues" evidence="11">
    <location>
        <begin position="922"/>
        <end position="944"/>
    </location>
</feature>
<name>A0AA88XKI2_PINIB</name>
<dbReference type="PROSITE" id="PS51319">
    <property type="entry name" value="TFIIS_N"/>
    <property type="match status" value="1"/>
</dbReference>
<dbReference type="Proteomes" id="UP001186944">
    <property type="component" value="Unassembled WGS sequence"/>
</dbReference>
<evidence type="ECO:0000313" key="15">
    <source>
        <dbReference type="Proteomes" id="UP001186944"/>
    </source>
</evidence>
<sequence>MIVIYSDQEKNYVQRTLELNIYDAHHMFMIPPIDPHQLLKALSSLLTQTGAIKGTDESIRIVNLMKDANKLVSRCVYINILRATVSEEALEKFIEVGGWDILNAWLQDCKEQENTAVLVEMLKVYQQMPVTVELLKKNSSAKTIKSFSKSEDERVKTLSSDIVDKWMKKVRGASENNNQESSSKPKKKKSDKKDKADEKKEEKEKKEKDNHKHKHHKHKSEKSESKQKSKDDDLNDDVLSAGSTGTVIQGNGLKLHIKLGRPNPDADSDNKNEKNWSRKEKSSDSSSVKRASTVKRPNVKFRSTGLEEDITLQPKKNKPADDSVKNVSKRTGSDTKSKDEPADKKARLNVSVPEGPQGPSPNPSPTSESDMHTKIKITPPKPKSVIMDSSLFMEELAKNSDRPPVLMKRRKKTTTPLNTNVSHSTGPNGGPPTPTTPSQKSPLPPAQSPISPTTAIKNSLPSVPSFYKDTLETSEEKRSPSPPTLERSASPTEGKETKGEKERKDSTEEAMDTSEKKENEEIKSEENEASNDSTSNKTSDDGSGVLTLTKSGKKKKNLKVSWAAEANLRQYHYFELDETERENVNRPKNFMDMKKQEAQMDRKAMETARRLTNDSMVESIPWRRPPLIDGLVISVDPGSQSTEKQTQRERETSVLQAIFFTKEMLPDTPSEPDLESVEPSDPKFIPLEDENGGCEEISHTYDNVPPPSMGPPPMGMPNQVNSLLGQLNITPEVANILQSFQQGGGLPPNMDPTTAQNMLASIMGTSGDPVKSEEAFEKLKGILEPLQNMNNPGMPPMPGPMGPFGPPGPNGPPMEAFNMGPGGPPRFHMPGQGLLGTAPPGFNPMMGPPNGPPRFGPGGPGGPPGGPRGPGMGDQEEWGENMMGGPPMRGRGRGGMPMRGGRMPPPGHQGGPRGPPPNMMRGGRGGGNRGRGGGGGGGAGGGGERAVCRHFAAGGCRRGNTCSFLHPGVNGPPV</sequence>
<dbReference type="GO" id="GO:0072357">
    <property type="term" value="C:PTW/PP1 phosphatase complex"/>
    <property type="evidence" value="ECO:0007669"/>
    <property type="project" value="TreeGrafter"/>
</dbReference>
<dbReference type="Pfam" id="PF08711">
    <property type="entry name" value="Med26"/>
    <property type="match status" value="1"/>
</dbReference>
<feature type="compositionally biased region" description="Basic and acidic residues" evidence="11">
    <location>
        <begin position="493"/>
        <end position="526"/>
    </location>
</feature>
<feature type="compositionally biased region" description="Basic and acidic residues" evidence="11">
    <location>
        <begin position="268"/>
        <end position="283"/>
    </location>
</feature>
<dbReference type="InterPro" id="IPR003617">
    <property type="entry name" value="TFIIS/CRSP70_N_sub"/>
</dbReference>
<dbReference type="Gene3D" id="1.20.930.10">
    <property type="entry name" value="Conserved domain common to transcription factors TFIIS, elongin A, CRSP70"/>
    <property type="match status" value="1"/>
</dbReference>
<keyword evidence="5 10" id="KW-0479">Metal-binding</keyword>
<dbReference type="GO" id="GO:0000785">
    <property type="term" value="C:chromatin"/>
    <property type="evidence" value="ECO:0007669"/>
    <property type="project" value="TreeGrafter"/>
</dbReference>
<dbReference type="AlphaFoldDB" id="A0AA88XKI2"/>
<dbReference type="PROSITE" id="PS50103">
    <property type="entry name" value="ZF_C3H1"/>
    <property type="match status" value="1"/>
</dbReference>
<dbReference type="GO" id="GO:0008157">
    <property type="term" value="F:protein phosphatase 1 binding"/>
    <property type="evidence" value="ECO:0007669"/>
    <property type="project" value="TreeGrafter"/>
</dbReference>
<keyword evidence="15" id="KW-1185">Reference proteome</keyword>
<evidence type="ECO:0000313" key="14">
    <source>
        <dbReference type="EMBL" id="KAK3087031.1"/>
    </source>
</evidence>
<evidence type="ECO:0000256" key="11">
    <source>
        <dbReference type="SAM" id="MobiDB-lite"/>
    </source>
</evidence>
<organism evidence="14 15">
    <name type="scientific">Pinctada imbricata</name>
    <name type="common">Atlantic pearl-oyster</name>
    <name type="synonym">Pinctada martensii</name>
    <dbReference type="NCBI Taxonomy" id="66713"/>
    <lineage>
        <taxon>Eukaryota</taxon>
        <taxon>Metazoa</taxon>
        <taxon>Spiralia</taxon>
        <taxon>Lophotrochozoa</taxon>
        <taxon>Mollusca</taxon>
        <taxon>Bivalvia</taxon>
        <taxon>Autobranchia</taxon>
        <taxon>Pteriomorphia</taxon>
        <taxon>Pterioida</taxon>
        <taxon>Pterioidea</taxon>
        <taxon>Pteriidae</taxon>
        <taxon>Pinctada</taxon>
    </lineage>
</organism>
<dbReference type="Pfam" id="PF18044">
    <property type="entry name" value="zf-CCCH_4"/>
    <property type="match status" value="1"/>
</dbReference>
<evidence type="ECO:0000256" key="9">
    <source>
        <dbReference type="PROSITE-ProRule" id="PRU00649"/>
    </source>
</evidence>
<evidence type="ECO:0000256" key="1">
    <source>
        <dbReference type="ARBA" id="ARBA00004123"/>
    </source>
</evidence>
<feature type="compositionally biased region" description="Polar residues" evidence="11">
    <location>
        <begin position="448"/>
        <end position="462"/>
    </location>
</feature>
<feature type="compositionally biased region" description="Basic and acidic residues" evidence="11">
    <location>
        <begin position="191"/>
        <end position="210"/>
    </location>
</feature>
<protein>
    <recommendedName>
        <fullName evidence="3">Serine/threonine-protein phosphatase 1 regulatory subunit 10</fullName>
    </recommendedName>
</protein>
<feature type="compositionally biased region" description="Basic and acidic residues" evidence="11">
    <location>
        <begin position="221"/>
        <end position="232"/>
    </location>
</feature>
<dbReference type="PANTHER" id="PTHR46557:SF1">
    <property type="entry name" value="SERINE_THREONINE-PROTEIN PHOSPHATASE 1 REGULATORY SUBUNIT 10"/>
    <property type="match status" value="1"/>
</dbReference>
<dbReference type="InterPro" id="IPR017923">
    <property type="entry name" value="TFIIS_N"/>
</dbReference>
<feature type="compositionally biased region" description="Low complexity" evidence="11">
    <location>
        <begin position="530"/>
        <end position="550"/>
    </location>
</feature>
<evidence type="ECO:0000256" key="10">
    <source>
        <dbReference type="PROSITE-ProRule" id="PRU00723"/>
    </source>
</evidence>
<dbReference type="PANTHER" id="PTHR46557">
    <property type="entry name" value="SERINE/THREONINE-PROTEIN PHOSPHATASE 1 REGULATORY SUBUNIT 10-RELATED"/>
    <property type="match status" value="1"/>
</dbReference>
<proteinExistence type="predicted"/>
<gene>
    <name evidence="14" type="ORF">FSP39_000676</name>
</gene>
<feature type="compositionally biased region" description="Basic residues" evidence="11">
    <location>
        <begin position="211"/>
        <end position="220"/>
    </location>
</feature>
<feature type="compositionally biased region" description="Basic and acidic residues" evidence="11">
    <location>
        <begin position="331"/>
        <end position="346"/>
    </location>
</feature>
<dbReference type="InterPro" id="IPR000571">
    <property type="entry name" value="Znf_CCCH"/>
</dbReference>
<feature type="compositionally biased region" description="Basic and acidic residues" evidence="11">
    <location>
        <begin position="469"/>
        <end position="479"/>
    </location>
</feature>
<evidence type="ECO:0000256" key="8">
    <source>
        <dbReference type="ARBA" id="ARBA00023242"/>
    </source>
</evidence>
<feature type="domain" description="C3H1-type" evidence="12">
    <location>
        <begin position="942"/>
        <end position="969"/>
    </location>
</feature>